<dbReference type="FunFam" id="3.10.450.220:FF:000001">
    <property type="entry name" value="60S ribosome subunit biogenesis protein NIP7 homolog"/>
    <property type="match status" value="1"/>
</dbReference>
<comment type="function">
    <text evidence="2">Required for proper 34S pre-rRNA processing and 60S ribosome subunit assembly.</text>
</comment>
<feature type="domain" description="UPF0113" evidence="3">
    <location>
        <begin position="89"/>
        <end position="157"/>
    </location>
</feature>
<dbReference type="InterPro" id="IPR036974">
    <property type="entry name" value="PUA_sf"/>
</dbReference>
<comment type="subunit">
    <text evidence="2">Interacts with pre-ribosome complex.</text>
</comment>
<gene>
    <name evidence="5" type="primary">nip7</name>
    <name evidence="5" type="ORF">Anas_03143</name>
</gene>
<dbReference type="Proteomes" id="UP000326759">
    <property type="component" value="Unassembled WGS sequence"/>
</dbReference>
<keyword evidence="1 2" id="KW-0694">RNA-binding</keyword>
<reference evidence="5 6" key="1">
    <citation type="journal article" date="2019" name="PLoS Biol.">
        <title>Sex chromosomes control vertical transmission of feminizing Wolbachia symbionts in an isopod.</title>
        <authorList>
            <person name="Becking T."/>
            <person name="Chebbi M.A."/>
            <person name="Giraud I."/>
            <person name="Moumen B."/>
            <person name="Laverre T."/>
            <person name="Caubet Y."/>
            <person name="Peccoud J."/>
            <person name="Gilbert C."/>
            <person name="Cordaux R."/>
        </authorList>
    </citation>
    <scope>NUCLEOTIDE SEQUENCE [LARGE SCALE GENOMIC DNA]</scope>
    <source>
        <strain evidence="5">ANa2</strain>
        <tissue evidence="5">Whole body excluding digestive tract and cuticle</tissue>
    </source>
</reference>
<dbReference type="Gene3D" id="3.10.450.220">
    <property type="match status" value="1"/>
</dbReference>
<comment type="caution">
    <text evidence="5">The sequence shown here is derived from an EMBL/GenBank/DDBJ whole genome shotgun (WGS) entry which is preliminary data.</text>
</comment>
<evidence type="ECO:0000259" key="3">
    <source>
        <dbReference type="Pfam" id="PF03657"/>
    </source>
</evidence>
<dbReference type="GO" id="GO:0042255">
    <property type="term" value="P:ribosome assembly"/>
    <property type="evidence" value="ECO:0007669"/>
    <property type="project" value="InterPro"/>
</dbReference>
<protein>
    <recommendedName>
        <fullName evidence="2">60S ribosome subunit biogenesis protein NIP7 homolog</fullName>
    </recommendedName>
</protein>
<name>A0A5N5TH31_9CRUS</name>
<evidence type="ECO:0000256" key="1">
    <source>
        <dbReference type="ARBA" id="ARBA00022884"/>
    </source>
</evidence>
<comment type="similarity">
    <text evidence="2">Belongs to the NIP7 family.</text>
</comment>
<keyword evidence="6" id="KW-1185">Reference proteome</keyword>
<dbReference type="InterPro" id="IPR040598">
    <property type="entry name" value="NIP7_N"/>
</dbReference>
<evidence type="ECO:0000313" key="5">
    <source>
        <dbReference type="EMBL" id="KAB7505852.1"/>
    </source>
</evidence>
<proteinExistence type="inferred from homology"/>
<feature type="domain" description="60S ribosome subunit biogenesis protein NIP7 pre-PUA" evidence="4">
    <location>
        <begin position="15"/>
        <end position="76"/>
    </location>
</feature>
<dbReference type="AlphaFoldDB" id="A0A5N5TH31"/>
<dbReference type="PIRSF" id="PIRSF017190">
    <property type="entry name" value="Rbsml_synth_fac_NIP7"/>
    <property type="match status" value="1"/>
</dbReference>
<dbReference type="OrthoDB" id="27490at2759"/>
<dbReference type="InterPro" id="IPR016686">
    <property type="entry name" value="Ribosomal_synth_fac_NIP7"/>
</dbReference>
<keyword evidence="2" id="KW-0690">Ribosome biogenesis</keyword>
<accession>A0A5N5TH31</accession>
<dbReference type="InterPro" id="IPR015947">
    <property type="entry name" value="PUA-like_sf"/>
</dbReference>
<organism evidence="5 6">
    <name type="scientific">Armadillidium nasatum</name>
    <dbReference type="NCBI Taxonomy" id="96803"/>
    <lineage>
        <taxon>Eukaryota</taxon>
        <taxon>Metazoa</taxon>
        <taxon>Ecdysozoa</taxon>
        <taxon>Arthropoda</taxon>
        <taxon>Crustacea</taxon>
        <taxon>Multicrustacea</taxon>
        <taxon>Malacostraca</taxon>
        <taxon>Eumalacostraca</taxon>
        <taxon>Peracarida</taxon>
        <taxon>Isopoda</taxon>
        <taxon>Oniscidea</taxon>
        <taxon>Crinocheta</taxon>
        <taxon>Armadillidiidae</taxon>
        <taxon>Armadillidium</taxon>
    </lineage>
</organism>
<dbReference type="SUPFAM" id="SSF88697">
    <property type="entry name" value="PUA domain-like"/>
    <property type="match status" value="1"/>
</dbReference>
<dbReference type="CDD" id="cd21146">
    <property type="entry name" value="Nip7_N_euk"/>
    <property type="match status" value="1"/>
</dbReference>
<dbReference type="SUPFAM" id="SSF88802">
    <property type="entry name" value="Pre-PUA domain"/>
    <property type="match status" value="1"/>
</dbReference>
<dbReference type="EMBL" id="SEYY01001086">
    <property type="protein sequence ID" value="KAB7505852.1"/>
    <property type="molecule type" value="Genomic_DNA"/>
</dbReference>
<evidence type="ECO:0000256" key="2">
    <source>
        <dbReference type="PIRNR" id="PIRNR017190"/>
    </source>
</evidence>
<dbReference type="Gene3D" id="2.30.130.10">
    <property type="entry name" value="PUA domain"/>
    <property type="match status" value="1"/>
</dbReference>
<dbReference type="Pfam" id="PF03657">
    <property type="entry name" value="UPF0113"/>
    <property type="match status" value="1"/>
</dbReference>
<dbReference type="InterPro" id="IPR055359">
    <property type="entry name" value="Nip7_N_euk"/>
</dbReference>
<dbReference type="GO" id="GO:0003723">
    <property type="term" value="F:RNA binding"/>
    <property type="evidence" value="ECO:0007669"/>
    <property type="project" value="UniProtKB-KW"/>
</dbReference>
<dbReference type="CDD" id="cd21151">
    <property type="entry name" value="PUA_Nip7-like"/>
    <property type="match status" value="1"/>
</dbReference>
<sequence>MKRLVYSLKSCLNSDNIKQLLVRSDGHYCFRFHKDRVYYVSEKLLVAASSIPFEGIVSVGTCFGKFTKTKKFHLHITALDFLAPYSPYKIIIKQSSENSFLYGNHVLKSGMASITDNTPKYQGGFGVAAKSTTECRVADPPTIVAFHQADIGEYIRKEDTLT</sequence>
<evidence type="ECO:0000313" key="6">
    <source>
        <dbReference type="Proteomes" id="UP000326759"/>
    </source>
</evidence>
<dbReference type="Pfam" id="PF17833">
    <property type="entry name" value="pre-PUA_NIP7"/>
    <property type="match status" value="1"/>
</dbReference>
<dbReference type="GO" id="GO:0005634">
    <property type="term" value="C:nucleus"/>
    <property type="evidence" value="ECO:0007669"/>
    <property type="project" value="InterPro"/>
</dbReference>
<evidence type="ECO:0000259" key="4">
    <source>
        <dbReference type="Pfam" id="PF17833"/>
    </source>
</evidence>
<dbReference type="InterPro" id="IPR005155">
    <property type="entry name" value="UPF0113_PUA"/>
</dbReference>
<keyword evidence="2" id="KW-0539">Nucleus</keyword>